<reference evidence="2" key="2">
    <citation type="submission" date="2017-01" db="EMBL/GenBank/DDBJ databases">
        <title>Genome sequencing and annotation of Geobacillus sp. 1017, a Hydrocarbon-Oxidizing Thermophilic Bacterium Isolated from a Heavy Oil Reservoir (China).</title>
        <authorList>
            <person name="Kadnikov V.V."/>
            <person name="Mardanov A.V."/>
            <person name="Poltaraus A.B."/>
            <person name="Sokolova D.S."/>
            <person name="Semenova E.M."/>
            <person name="Ravin N.V."/>
            <person name="Tourova T.P."/>
            <person name="Nazina T.N."/>
        </authorList>
    </citation>
    <scope>NUCLEOTIDE SEQUENCE [LARGE SCALE GENOMIC DNA]</scope>
    <source>
        <strain evidence="2">1017</strain>
    </source>
</reference>
<evidence type="ECO:0000313" key="2">
    <source>
        <dbReference type="Proteomes" id="UP000186030"/>
    </source>
</evidence>
<dbReference type="EMBL" id="MQMG01000009">
    <property type="protein sequence ID" value="OKO95275.1"/>
    <property type="molecule type" value="Genomic_DNA"/>
</dbReference>
<protein>
    <submittedName>
        <fullName evidence="1">Uncharacterized protein</fullName>
    </submittedName>
</protein>
<reference evidence="1 2" key="1">
    <citation type="submission" date="2016-11" db="EMBL/GenBank/DDBJ databases">
        <authorList>
            <person name="Kadnikov V."/>
            <person name="Nazina T."/>
        </authorList>
    </citation>
    <scope>NUCLEOTIDE SEQUENCE [LARGE SCALE GENOMIC DNA]</scope>
    <source>
        <strain evidence="1 2">1017</strain>
    </source>
</reference>
<dbReference type="Proteomes" id="UP000186030">
    <property type="component" value="Unassembled WGS sequence"/>
</dbReference>
<dbReference type="AlphaFoldDB" id="A0A1Q5T503"/>
<evidence type="ECO:0000313" key="1">
    <source>
        <dbReference type="EMBL" id="OKO95275.1"/>
    </source>
</evidence>
<proteinExistence type="predicted"/>
<organism evidence="1 2">
    <name type="scientific">Geobacillus proteiniphilus</name>
    <dbReference type="NCBI Taxonomy" id="860353"/>
    <lineage>
        <taxon>Bacteria</taxon>
        <taxon>Bacillati</taxon>
        <taxon>Bacillota</taxon>
        <taxon>Bacilli</taxon>
        <taxon>Bacillales</taxon>
        <taxon>Anoxybacillaceae</taxon>
        <taxon>Geobacillus</taxon>
    </lineage>
</organism>
<comment type="caution">
    <text evidence="1">The sequence shown here is derived from an EMBL/GenBank/DDBJ whole genome shotgun (WGS) entry which is preliminary data.</text>
</comment>
<sequence>MRQPGMTRAVHRECGVMLPLAARRPVPWQMVKVKANR</sequence>
<name>A0A1Q5T503_9BACL</name>
<accession>A0A1Q5T503</accession>
<gene>
    <name evidence="1" type="ORF">BRO54_1080</name>
</gene>